<dbReference type="AlphaFoldDB" id="A0A225UD61"/>
<sequence>RSATLSWLETKSAKDQIHTEATRIFEMDAKWIRNELEHDPDNAPGRVLPKGCQWQVFLEAPHGVVTRKLTKAFYLNTVTYEKHWCDEVAIEDCEVIAREVIIQRRIDDGLDRLKEKEAEWEHQRRQNIYATRIQMMFRCRKARSICRRIIRNTFIKRIDPRSGHVVYFNVDRPQETRRRPPMMIGSDEPLIPVESSSWVYRQNARSSGYYERIDTGESSVGPPDHYILCTRCSVHFVTRRRIVDGARYCIGCYANFRLAQRRTDVIGDEEGGWTKIPVQLANCIVCRNALADFVCTDCNHDATCTRCFGAIHGRLPKNKIHNSPIPLVNRI</sequence>
<dbReference type="Proteomes" id="UP000198211">
    <property type="component" value="Unassembled WGS sequence"/>
</dbReference>
<evidence type="ECO:0000313" key="2">
    <source>
        <dbReference type="Proteomes" id="UP000198211"/>
    </source>
</evidence>
<evidence type="ECO:0000313" key="1">
    <source>
        <dbReference type="EMBL" id="OWY90546.1"/>
    </source>
</evidence>
<comment type="caution">
    <text evidence="1">The sequence shown here is derived from an EMBL/GenBank/DDBJ whole genome shotgun (WGS) entry which is preliminary data.</text>
</comment>
<keyword evidence="2" id="KW-1185">Reference proteome</keyword>
<feature type="non-terminal residue" evidence="1">
    <location>
        <position position="1"/>
    </location>
</feature>
<dbReference type="EMBL" id="NBNE01022634">
    <property type="protein sequence ID" value="OWY90546.1"/>
    <property type="molecule type" value="Genomic_DNA"/>
</dbReference>
<dbReference type="OrthoDB" id="64244at2759"/>
<accession>A0A225UD61</accession>
<reference evidence="2" key="1">
    <citation type="submission" date="2017-03" db="EMBL/GenBank/DDBJ databases">
        <title>Phytopthora megakarya and P. palmivora, two closely related causual agents of cacao black pod achieved similar genome size and gene model numbers by different mechanisms.</title>
        <authorList>
            <person name="Ali S."/>
            <person name="Shao J."/>
            <person name="Larry D.J."/>
            <person name="Kronmiller B."/>
            <person name="Shen D."/>
            <person name="Strem M.D."/>
            <person name="Melnick R.L."/>
            <person name="Guiltinan M.J."/>
            <person name="Tyler B.M."/>
            <person name="Meinhardt L.W."/>
            <person name="Bailey B.A."/>
        </authorList>
    </citation>
    <scope>NUCLEOTIDE SEQUENCE [LARGE SCALE GENOMIC DNA]</scope>
    <source>
        <strain evidence="2">zdho120</strain>
    </source>
</reference>
<organism evidence="1 2">
    <name type="scientific">Phytophthora megakarya</name>
    <dbReference type="NCBI Taxonomy" id="4795"/>
    <lineage>
        <taxon>Eukaryota</taxon>
        <taxon>Sar</taxon>
        <taxon>Stramenopiles</taxon>
        <taxon>Oomycota</taxon>
        <taxon>Peronosporomycetes</taxon>
        <taxon>Peronosporales</taxon>
        <taxon>Peronosporaceae</taxon>
        <taxon>Phytophthora</taxon>
    </lineage>
</organism>
<protein>
    <submittedName>
        <fullName evidence="1">Uncharacterized protein</fullName>
    </submittedName>
</protein>
<name>A0A225UD61_9STRA</name>
<gene>
    <name evidence="1" type="ORF">PHMEG_00041280</name>
</gene>
<proteinExistence type="predicted"/>